<dbReference type="InterPro" id="IPR054722">
    <property type="entry name" value="PolX-like_BBD"/>
</dbReference>
<gene>
    <name evidence="5" type="ORF">N7505_001395</name>
</gene>
<proteinExistence type="predicted"/>
<feature type="region of interest" description="Disordered" evidence="3">
    <location>
        <begin position="882"/>
        <end position="973"/>
    </location>
</feature>
<keyword evidence="6" id="KW-1185">Reference proteome</keyword>
<name>A0ABQ8WXQ5_PENCH</name>
<dbReference type="PANTHER" id="PTHR11439:SF438">
    <property type="entry name" value="REVERSE TRANSCRIPTASE TY1_COPIA-TYPE DOMAIN-CONTAINING PROTEIN"/>
    <property type="match status" value="1"/>
</dbReference>
<dbReference type="InterPro" id="IPR043502">
    <property type="entry name" value="DNA/RNA_pol_sf"/>
</dbReference>
<dbReference type="SUPFAM" id="SSF53098">
    <property type="entry name" value="Ribonuclease H-like"/>
    <property type="match status" value="1"/>
</dbReference>
<dbReference type="InterPro" id="IPR001584">
    <property type="entry name" value="Integrase_cat-core"/>
</dbReference>
<evidence type="ECO:0000256" key="2">
    <source>
        <dbReference type="ARBA" id="ARBA00022884"/>
    </source>
</evidence>
<dbReference type="InterPro" id="IPR057670">
    <property type="entry name" value="SH3_retrovirus"/>
</dbReference>
<evidence type="ECO:0000313" key="5">
    <source>
        <dbReference type="EMBL" id="KAJ5283415.1"/>
    </source>
</evidence>
<dbReference type="Pfam" id="PF25597">
    <property type="entry name" value="SH3_retrovirus"/>
    <property type="match status" value="1"/>
</dbReference>
<sequence>MDSTSTVSQWRGEKLKSAAQWHSWYAAMRRYAQNLDVWVYCNPELSRSTLPQPMEMPVRPEIPTLQLSEDLSTAQLRLLKEEYKEEKASWRDDMDLYKLSLAEYKEQQKGLRLVDQAITNSIEVKLQRIMDRLETPYERLRFLYKRFARSNSYNVDVLLRWREEDIKGPKNGANVLQWLEDWELLREEVIKLQLESDTFHSVLFLKAVKEVLPVWWEARYQQIVIESQPTNMVALLDSFRASYTETRKTAPAVPNSKPAFATSTWQGHKEAKPGNQAEKFIEFKDRRMCPCGGFHTAADCWSMNPTIRPEGWKVADHRQAKINKAFGREPEWKIWVENEIKNKGGFGDQRSANLATTEVSDEITTYTGFSTTTLDDQYRDQWVMDSGASVHVCNDRTKFIDYKENKTDLRTGNGRTPALGVGTAIMTGIDPVTGAARNVSLSNCLYSPSFHCNLVSLARVEEKGGWWNTKKGWVIDNKGVPVMVVYRDQDQDIYLCSQPRNEKSHDGVALATRRRSEKPLISSATASTWHRRLGHVYQGAIGQLPHLVNGVEIKNGSEGEAELCEVCNLVNAPRQISRRPIGKHYGRYGRVYFDLIPMTMGYNQHCWITHFYVEGIHFHWTMTHVNKNGCQEAIQSFVAFAIKWLQLPIKVWHSDNEKSVDMRIHKMIDSMGCIHTFTVPYSPEMNGPGERSGGVLIKRARALLKEGKLPEKLWPEAVNAAIYLLNRTPTRVDRKWIIPWEEARQFIDNSEKPKTSLANVRLYGSLAYCRIPTIPRLNKMQSRAEVGYLVGFVASNIWKIWMPHRGQVRMVRDAVFDESRRFSADIVIDEVIQMPVPQATPPEVIEQDMEIESILQGLSEQLEDTGRNDTLELSLAAGGAGEYLATDEPTTPTAAEEGDQGYTEKKDSKGQESYAHTPPRSPNGLDSATDQGVGYDDQNDSQSNDQNHEIEGDQIPESPISIQSTTPEADDDITESPIMNEEVISGHIDGLDVENIVSGPRIRKQRRDEDFAYKTALADDDTTPVSLQAFATGLFAPKPTCRQHRDDLPPPPERFKDVWKHPLSDGFSKAMRVELDGLQAKSTYREVEMPKDRGIQVLPLMWVYAYKFDQDGFLLKCKARICVRGDLQTISSEEKRAATLAARTARTLFALVAVYNLDLRQRDAVNAFLNSKLRSQVYTLMPEGYKTNGRCWLLHRALYGLRIAPRLWQQDAATVLRKLGLEQVAEDPCVFVGEGIIVFFYVDDILIASHQMAKERARQLERELEKHWHLTDQGDAEWFLGIRILRNRTEGKLWLVQDSYLAGVAERYKLTGRAPVYTPAGVEPLQAYEGQATPQEIQAYQQKVGPVQYSTTITRADAAKVASVLSQFMTNPGPKHQAAVDRLIVYLYTTRFMAIEFGPVAEDSEVVKISSDASYADHSDRKSSAGYICQIFGGPVDWKATKQRTVTTSTTEAELLGLSDAGKALQWWDRLFTRIGFQYPQPLTIECDNSRTIALINAEDTPFDTKLRHVDIHGHWLRQEVKDGRIRIKWVPTAQMIADGLTKVLPRQKHTAFVKMLGLRDVRHLIELEDGN</sequence>
<keyword evidence="2" id="KW-0694">RNA-binding</keyword>
<reference evidence="5 6" key="1">
    <citation type="journal article" date="2023" name="IMA Fungus">
        <title>Comparative genomic study of the Penicillium genus elucidates a diverse pangenome and 15 lateral gene transfer events.</title>
        <authorList>
            <person name="Petersen C."/>
            <person name="Sorensen T."/>
            <person name="Nielsen M.R."/>
            <person name="Sondergaard T.E."/>
            <person name="Sorensen J.L."/>
            <person name="Fitzpatrick D.A."/>
            <person name="Frisvad J.C."/>
            <person name="Nielsen K.L."/>
        </authorList>
    </citation>
    <scope>NUCLEOTIDE SEQUENCE [LARGE SCALE GENOMIC DNA]</scope>
    <source>
        <strain evidence="5 6">IBT 3361</strain>
    </source>
</reference>
<feature type="region of interest" description="Disordered" evidence="3">
    <location>
        <begin position="250"/>
        <end position="271"/>
    </location>
</feature>
<dbReference type="InterPro" id="IPR013103">
    <property type="entry name" value="RVT_2"/>
</dbReference>
<dbReference type="Pfam" id="PF07727">
    <property type="entry name" value="RVT_2"/>
    <property type="match status" value="1"/>
</dbReference>
<feature type="compositionally biased region" description="Low complexity" evidence="3">
    <location>
        <begin position="886"/>
        <end position="895"/>
    </location>
</feature>
<dbReference type="EMBL" id="JAPVEB010000001">
    <property type="protein sequence ID" value="KAJ5283415.1"/>
    <property type="molecule type" value="Genomic_DNA"/>
</dbReference>
<evidence type="ECO:0000313" key="6">
    <source>
        <dbReference type="Proteomes" id="UP001220256"/>
    </source>
</evidence>
<organism evidence="5 6">
    <name type="scientific">Penicillium chrysogenum</name>
    <name type="common">Penicillium notatum</name>
    <dbReference type="NCBI Taxonomy" id="5076"/>
    <lineage>
        <taxon>Eukaryota</taxon>
        <taxon>Fungi</taxon>
        <taxon>Dikarya</taxon>
        <taxon>Ascomycota</taxon>
        <taxon>Pezizomycotina</taxon>
        <taxon>Eurotiomycetes</taxon>
        <taxon>Eurotiomycetidae</taxon>
        <taxon>Eurotiales</taxon>
        <taxon>Aspergillaceae</taxon>
        <taxon>Penicillium</taxon>
        <taxon>Penicillium chrysogenum species complex</taxon>
    </lineage>
</organism>
<evidence type="ECO:0000259" key="4">
    <source>
        <dbReference type="PROSITE" id="PS50994"/>
    </source>
</evidence>
<dbReference type="InterPro" id="IPR036397">
    <property type="entry name" value="RNaseH_sf"/>
</dbReference>
<keyword evidence="1" id="KW-0064">Aspartyl protease</keyword>
<keyword evidence="1" id="KW-0378">Hydrolase</keyword>
<dbReference type="SUPFAM" id="SSF56672">
    <property type="entry name" value="DNA/RNA polymerases"/>
    <property type="match status" value="1"/>
</dbReference>
<protein>
    <recommendedName>
        <fullName evidence="4">Integrase catalytic domain-containing protein</fullName>
    </recommendedName>
</protein>
<dbReference type="PROSITE" id="PS50994">
    <property type="entry name" value="INTEGRASE"/>
    <property type="match status" value="1"/>
</dbReference>
<keyword evidence="1" id="KW-0645">Protease</keyword>
<comment type="caution">
    <text evidence="5">The sequence shown here is derived from an EMBL/GenBank/DDBJ whole genome shotgun (WGS) entry which is preliminary data.</text>
</comment>
<evidence type="ECO:0000256" key="1">
    <source>
        <dbReference type="ARBA" id="ARBA00022750"/>
    </source>
</evidence>
<dbReference type="Proteomes" id="UP001220256">
    <property type="component" value="Unassembled WGS sequence"/>
</dbReference>
<dbReference type="CDD" id="cd09272">
    <property type="entry name" value="RNase_HI_RT_Ty1"/>
    <property type="match status" value="1"/>
</dbReference>
<accession>A0ABQ8WXQ5</accession>
<evidence type="ECO:0000256" key="3">
    <source>
        <dbReference type="SAM" id="MobiDB-lite"/>
    </source>
</evidence>
<dbReference type="Gene3D" id="3.30.420.10">
    <property type="entry name" value="Ribonuclease H-like superfamily/Ribonuclease H"/>
    <property type="match status" value="1"/>
</dbReference>
<dbReference type="InterPro" id="IPR012337">
    <property type="entry name" value="RNaseH-like_sf"/>
</dbReference>
<dbReference type="PANTHER" id="PTHR11439">
    <property type="entry name" value="GAG-POL-RELATED RETROTRANSPOSON"/>
    <property type="match status" value="1"/>
</dbReference>
<feature type="domain" description="Integrase catalytic" evidence="4">
    <location>
        <begin position="576"/>
        <end position="747"/>
    </location>
</feature>
<dbReference type="Pfam" id="PF22936">
    <property type="entry name" value="Pol_BBD"/>
    <property type="match status" value="1"/>
</dbReference>